<reference evidence="7 8" key="1">
    <citation type="submission" date="2019-09" db="EMBL/GenBank/DDBJ databases">
        <authorList>
            <person name="Feng G."/>
        </authorList>
    </citation>
    <scope>NUCLEOTIDE SEQUENCE [LARGE SCALE GENOMIC DNA]</scope>
    <source>
        <strain evidence="6 7">KACC 19283</strain>
        <strain evidence="5 8">KACC 19284</strain>
    </source>
</reference>
<evidence type="ECO:0000259" key="4">
    <source>
        <dbReference type="PROSITE" id="PS50949"/>
    </source>
</evidence>
<dbReference type="PANTHER" id="PTHR43537:SF5">
    <property type="entry name" value="UXU OPERON TRANSCRIPTIONAL REGULATOR"/>
    <property type="match status" value="1"/>
</dbReference>
<dbReference type="GO" id="GO:0003700">
    <property type="term" value="F:DNA-binding transcription factor activity"/>
    <property type="evidence" value="ECO:0007669"/>
    <property type="project" value="InterPro"/>
</dbReference>
<dbReference type="Pfam" id="PF07729">
    <property type="entry name" value="FCD"/>
    <property type="match status" value="1"/>
</dbReference>
<evidence type="ECO:0000313" key="6">
    <source>
        <dbReference type="EMBL" id="KAA9033529.1"/>
    </source>
</evidence>
<feature type="domain" description="HTH gntR-type" evidence="4">
    <location>
        <begin position="16"/>
        <end position="84"/>
    </location>
</feature>
<accession>A0A5J5IAF6</accession>
<dbReference type="Proteomes" id="UP000325933">
    <property type="component" value="Unassembled WGS sequence"/>
</dbReference>
<keyword evidence="8" id="KW-1185">Reference proteome</keyword>
<dbReference type="GO" id="GO:0003677">
    <property type="term" value="F:DNA binding"/>
    <property type="evidence" value="ECO:0007669"/>
    <property type="project" value="UniProtKB-KW"/>
</dbReference>
<name>A0A5J5IAF6_9SPHN</name>
<sequence>MMATRAVQTNGGEDGGSLVNRAIQAVRDHIRDHGMKVGDTLPGEGSFAADLGVSRAVMREAFGALAALRLIDVGNGRRARVGAIDGSVMGASLDHAVSTEQVSVADVWDVRRTLELRIAALAAERRTDEQAAHILSIAQAMADGQHDMAQVTRQDIALHTAIAEAASNLLFAQIMRSFEPLMETAVPRAWETRQTDTQRQDILACHMDLAQAIARRDPAGAAAAIDRHFDTSIGQMLGS</sequence>
<dbReference type="EMBL" id="VYQA01000001">
    <property type="protein sequence ID" value="KAA9033529.1"/>
    <property type="molecule type" value="Genomic_DNA"/>
</dbReference>
<evidence type="ECO:0000256" key="2">
    <source>
        <dbReference type="ARBA" id="ARBA00023125"/>
    </source>
</evidence>
<evidence type="ECO:0000256" key="1">
    <source>
        <dbReference type="ARBA" id="ARBA00023015"/>
    </source>
</evidence>
<dbReference type="AlphaFoldDB" id="A0A5J5IAF6"/>
<dbReference type="Proteomes" id="UP000326364">
    <property type="component" value="Unassembled WGS sequence"/>
</dbReference>
<evidence type="ECO:0000313" key="8">
    <source>
        <dbReference type="Proteomes" id="UP000326364"/>
    </source>
</evidence>
<dbReference type="InterPro" id="IPR036390">
    <property type="entry name" value="WH_DNA-bd_sf"/>
</dbReference>
<dbReference type="RefSeq" id="WP_120253007.1">
    <property type="nucleotide sequence ID" value="NZ_JBNNIY010000005.1"/>
</dbReference>
<dbReference type="Pfam" id="PF00392">
    <property type="entry name" value="GntR"/>
    <property type="match status" value="1"/>
</dbReference>
<dbReference type="SMART" id="SM00895">
    <property type="entry name" value="FCD"/>
    <property type="match status" value="1"/>
</dbReference>
<dbReference type="EMBL" id="VYQB01000001">
    <property type="protein sequence ID" value="KAA9021167.1"/>
    <property type="molecule type" value="Genomic_DNA"/>
</dbReference>
<dbReference type="InterPro" id="IPR000524">
    <property type="entry name" value="Tscrpt_reg_HTH_GntR"/>
</dbReference>
<proteinExistence type="predicted"/>
<keyword evidence="2" id="KW-0238">DNA-binding</keyword>
<dbReference type="InterPro" id="IPR011711">
    <property type="entry name" value="GntR_C"/>
</dbReference>
<dbReference type="PANTHER" id="PTHR43537">
    <property type="entry name" value="TRANSCRIPTIONAL REGULATOR, GNTR FAMILY"/>
    <property type="match status" value="1"/>
</dbReference>
<evidence type="ECO:0000256" key="3">
    <source>
        <dbReference type="ARBA" id="ARBA00023163"/>
    </source>
</evidence>
<dbReference type="Gene3D" id="1.10.10.10">
    <property type="entry name" value="Winged helix-like DNA-binding domain superfamily/Winged helix DNA-binding domain"/>
    <property type="match status" value="1"/>
</dbReference>
<organism evidence="6 7">
    <name type="scientific">Sphingobium limneticum</name>
    <dbReference type="NCBI Taxonomy" id="1007511"/>
    <lineage>
        <taxon>Bacteria</taxon>
        <taxon>Pseudomonadati</taxon>
        <taxon>Pseudomonadota</taxon>
        <taxon>Alphaproteobacteria</taxon>
        <taxon>Sphingomonadales</taxon>
        <taxon>Sphingomonadaceae</taxon>
        <taxon>Sphingobium</taxon>
    </lineage>
</organism>
<dbReference type="SMART" id="SM00345">
    <property type="entry name" value="HTH_GNTR"/>
    <property type="match status" value="1"/>
</dbReference>
<dbReference type="Gene3D" id="1.20.120.530">
    <property type="entry name" value="GntR ligand-binding domain-like"/>
    <property type="match status" value="1"/>
</dbReference>
<keyword evidence="3" id="KW-0804">Transcription</keyword>
<dbReference type="InterPro" id="IPR008920">
    <property type="entry name" value="TF_FadR/GntR_C"/>
</dbReference>
<dbReference type="InterPro" id="IPR036388">
    <property type="entry name" value="WH-like_DNA-bd_sf"/>
</dbReference>
<keyword evidence="1" id="KW-0805">Transcription regulation</keyword>
<dbReference type="PROSITE" id="PS50949">
    <property type="entry name" value="HTH_GNTR"/>
    <property type="match status" value="1"/>
</dbReference>
<evidence type="ECO:0000313" key="5">
    <source>
        <dbReference type="EMBL" id="KAA9021167.1"/>
    </source>
</evidence>
<dbReference type="SUPFAM" id="SSF46785">
    <property type="entry name" value="Winged helix' DNA-binding domain"/>
    <property type="match status" value="1"/>
</dbReference>
<comment type="caution">
    <text evidence="6">The sequence shown here is derived from an EMBL/GenBank/DDBJ whole genome shotgun (WGS) entry which is preliminary data.</text>
</comment>
<protein>
    <submittedName>
        <fullName evidence="6">FadR family transcriptional regulator</fullName>
    </submittedName>
</protein>
<evidence type="ECO:0000313" key="7">
    <source>
        <dbReference type="Proteomes" id="UP000325933"/>
    </source>
</evidence>
<dbReference type="SUPFAM" id="SSF48008">
    <property type="entry name" value="GntR ligand-binding domain-like"/>
    <property type="match status" value="1"/>
</dbReference>
<gene>
    <name evidence="6" type="ORF">F4U95_00140</name>
    <name evidence="5" type="ORF">F4U96_00140</name>
</gene>